<name>A0A6I6D138_9GAMM</name>
<proteinExistence type="predicted"/>
<gene>
    <name evidence="4" type="ORF">GM160_11165</name>
</gene>
<keyword evidence="2 4" id="KW-0067">ATP-binding</keyword>
<dbReference type="InterPro" id="IPR017871">
    <property type="entry name" value="ABC_transporter-like_CS"/>
</dbReference>
<dbReference type="GO" id="GO:0016887">
    <property type="term" value="F:ATP hydrolysis activity"/>
    <property type="evidence" value="ECO:0007669"/>
    <property type="project" value="InterPro"/>
</dbReference>
<dbReference type="PANTHER" id="PTHR43119:SF1">
    <property type="entry name" value="ABC TRANSPORTER DOMAIN-CONTAINING PROTEIN"/>
    <property type="match status" value="1"/>
</dbReference>
<dbReference type="SUPFAM" id="SSF52540">
    <property type="entry name" value="P-loop containing nucleoside triphosphate hydrolases"/>
    <property type="match status" value="1"/>
</dbReference>
<dbReference type="GO" id="GO:0005524">
    <property type="term" value="F:ATP binding"/>
    <property type="evidence" value="ECO:0007669"/>
    <property type="project" value="UniProtKB-KW"/>
</dbReference>
<evidence type="ECO:0000259" key="3">
    <source>
        <dbReference type="PROSITE" id="PS50893"/>
    </source>
</evidence>
<evidence type="ECO:0000313" key="5">
    <source>
        <dbReference type="Proteomes" id="UP000427716"/>
    </source>
</evidence>
<dbReference type="KEGG" id="ghl:GM160_11165"/>
<organism evidence="4 5">
    <name type="scientific">Guyparkeria halophila</name>
    <dbReference type="NCBI Taxonomy" id="47960"/>
    <lineage>
        <taxon>Bacteria</taxon>
        <taxon>Pseudomonadati</taxon>
        <taxon>Pseudomonadota</taxon>
        <taxon>Gammaproteobacteria</taxon>
        <taxon>Chromatiales</taxon>
        <taxon>Thioalkalibacteraceae</taxon>
        <taxon>Guyparkeria</taxon>
    </lineage>
</organism>
<dbReference type="InterPro" id="IPR003439">
    <property type="entry name" value="ABC_transporter-like_ATP-bd"/>
</dbReference>
<protein>
    <submittedName>
        <fullName evidence="4">ATP-binding cassette domain-containing protein</fullName>
    </submittedName>
</protein>
<feature type="domain" description="ABC transporter" evidence="3">
    <location>
        <begin position="3"/>
        <end position="200"/>
    </location>
</feature>
<dbReference type="InterPro" id="IPR027417">
    <property type="entry name" value="P-loop_NTPase"/>
</dbReference>
<keyword evidence="5" id="KW-1185">Reference proteome</keyword>
<dbReference type="InterPro" id="IPR003593">
    <property type="entry name" value="AAA+_ATPase"/>
</dbReference>
<dbReference type="PANTHER" id="PTHR43119">
    <property type="entry name" value="ABC TRANSPORT PROTEIN ATP-BINDING COMPONENT-RELATED"/>
    <property type="match status" value="1"/>
</dbReference>
<evidence type="ECO:0000256" key="2">
    <source>
        <dbReference type="ARBA" id="ARBA00022840"/>
    </source>
</evidence>
<dbReference type="RefSeq" id="WP_156575145.1">
    <property type="nucleotide sequence ID" value="NZ_CP046415.1"/>
</dbReference>
<sequence>MLFEVKELSGPNVPPVSFALAAGQVLPVRGESGVGKSQMLRALADLSPHEGEVCLDGTEQQTMPATDWRRQVVLVPAESGWWAETVAEHFPARPPESSWTRLRLRDALWESPVERLSSGERQRLAVLRALALEPRVLLLDEPTANLDRDNAEAMAGLLLDYLRERQAAAVWISHDPHEIDSRGERWLEMTAEGGLLHGSV</sequence>
<reference evidence="4 5" key="1">
    <citation type="submission" date="2019-11" db="EMBL/GenBank/DDBJ databases">
        <authorList>
            <person name="Zhang J."/>
            <person name="Sun C."/>
        </authorList>
    </citation>
    <scope>NUCLEOTIDE SEQUENCE [LARGE SCALE GENOMIC DNA]</scope>
    <source>
        <strain evidence="5">sp2</strain>
    </source>
</reference>
<dbReference type="EMBL" id="CP046415">
    <property type="protein sequence ID" value="QGT79390.1"/>
    <property type="molecule type" value="Genomic_DNA"/>
</dbReference>
<dbReference type="Pfam" id="PF00005">
    <property type="entry name" value="ABC_tran"/>
    <property type="match status" value="1"/>
</dbReference>
<accession>A0A6I6D138</accession>
<dbReference type="SMART" id="SM00382">
    <property type="entry name" value="AAA"/>
    <property type="match status" value="1"/>
</dbReference>
<evidence type="ECO:0000313" key="4">
    <source>
        <dbReference type="EMBL" id="QGT79390.1"/>
    </source>
</evidence>
<evidence type="ECO:0000256" key="1">
    <source>
        <dbReference type="ARBA" id="ARBA00022741"/>
    </source>
</evidence>
<dbReference type="Gene3D" id="3.40.50.300">
    <property type="entry name" value="P-loop containing nucleotide triphosphate hydrolases"/>
    <property type="match status" value="1"/>
</dbReference>
<keyword evidence="1" id="KW-0547">Nucleotide-binding</keyword>
<dbReference type="Proteomes" id="UP000427716">
    <property type="component" value="Chromosome"/>
</dbReference>
<dbReference type="PROSITE" id="PS00211">
    <property type="entry name" value="ABC_TRANSPORTER_1"/>
    <property type="match status" value="1"/>
</dbReference>
<dbReference type="AlphaFoldDB" id="A0A6I6D138"/>
<dbReference type="PROSITE" id="PS50893">
    <property type="entry name" value="ABC_TRANSPORTER_2"/>
    <property type="match status" value="1"/>
</dbReference>